<gene>
    <name evidence="1" type="ORF">AMECASPLE_034019</name>
</gene>
<name>A0ABV0ZTX5_9TELE</name>
<protein>
    <recommendedName>
        <fullName evidence="3">Gigantea</fullName>
    </recommendedName>
</protein>
<comment type="caution">
    <text evidence="1">The sequence shown here is derived from an EMBL/GenBank/DDBJ whole genome shotgun (WGS) entry which is preliminary data.</text>
</comment>
<dbReference type="PANTHER" id="PTHR31691">
    <property type="entry name" value="ROTATIN"/>
    <property type="match status" value="1"/>
</dbReference>
<sequence>SLDCLLEPCACILRKLVYADPSLRHSLAQHHLLLLSLLRAALILKEIKGNGKEVAVLMCLLLFDEIACIETWSDKPTTDVTLSPFSLPVTAVRRYNIPFQAVTHHAVSPYCCVLAPSSDLLTLSPARQALQVAWNAAWHSGIDHLLDELDSVANDADQFHPDLKLSESQLSLLRAAHLPAALHDCIQAIVNAAGHKSVAPALSRLSLYLLFNRLALPHVPTHSCRDILQSLSWQAVLTRSSADTFKKDFYPA</sequence>
<organism evidence="1 2">
    <name type="scientific">Ameca splendens</name>
    <dbReference type="NCBI Taxonomy" id="208324"/>
    <lineage>
        <taxon>Eukaryota</taxon>
        <taxon>Metazoa</taxon>
        <taxon>Chordata</taxon>
        <taxon>Craniata</taxon>
        <taxon>Vertebrata</taxon>
        <taxon>Euteleostomi</taxon>
        <taxon>Actinopterygii</taxon>
        <taxon>Neopterygii</taxon>
        <taxon>Teleostei</taxon>
        <taxon>Neoteleostei</taxon>
        <taxon>Acanthomorphata</taxon>
        <taxon>Ovalentaria</taxon>
        <taxon>Atherinomorphae</taxon>
        <taxon>Cyprinodontiformes</taxon>
        <taxon>Goodeidae</taxon>
        <taxon>Ameca</taxon>
    </lineage>
</organism>
<keyword evidence="2" id="KW-1185">Reference proteome</keyword>
<accession>A0ABV0ZTX5</accession>
<dbReference type="PANTHER" id="PTHR31691:SF1">
    <property type="entry name" value="ROTATIN"/>
    <property type="match status" value="1"/>
</dbReference>
<dbReference type="EMBL" id="JAHRIP010070565">
    <property type="protein sequence ID" value="MEQ2308990.1"/>
    <property type="molecule type" value="Genomic_DNA"/>
</dbReference>
<evidence type="ECO:0000313" key="2">
    <source>
        <dbReference type="Proteomes" id="UP001469553"/>
    </source>
</evidence>
<evidence type="ECO:0000313" key="1">
    <source>
        <dbReference type="EMBL" id="MEQ2308990.1"/>
    </source>
</evidence>
<evidence type="ECO:0008006" key="3">
    <source>
        <dbReference type="Google" id="ProtNLM"/>
    </source>
</evidence>
<proteinExistence type="predicted"/>
<dbReference type="InterPro" id="IPR030791">
    <property type="entry name" value="Rotatin"/>
</dbReference>
<dbReference type="Proteomes" id="UP001469553">
    <property type="component" value="Unassembled WGS sequence"/>
</dbReference>
<feature type="non-terminal residue" evidence="1">
    <location>
        <position position="1"/>
    </location>
</feature>
<reference evidence="1 2" key="1">
    <citation type="submission" date="2021-06" db="EMBL/GenBank/DDBJ databases">
        <authorList>
            <person name="Palmer J.M."/>
        </authorList>
    </citation>
    <scope>NUCLEOTIDE SEQUENCE [LARGE SCALE GENOMIC DNA]</scope>
    <source>
        <strain evidence="1 2">AS_MEX2019</strain>
        <tissue evidence="1">Muscle</tissue>
    </source>
</reference>